<sequence>MKIGNFKLKGNSERNRQRGIAINQSQREEADKKKTKFILYAILVLTALTYYEVSNSADKAKVVITPFASVDSGDFWVTGRTASESYVNRMAKLVTAYYGTVSPTTVKNSNASLLAMVHPTRSEAMRKKFNEREKKVTQFTTVSFITELNPEKPIQVTTNPEVEYKEHGSLPVYRLEIPVTKRKIIGETSPNPETAKYTVDYTIESNQFWLLDITGL</sequence>
<dbReference type="RefSeq" id="WP_038218253.1">
    <property type="nucleotide sequence ID" value="NZ_CAWLWN010000237.1"/>
</dbReference>
<comment type="caution">
    <text evidence="1">The sequence shown here is derived from an EMBL/GenBank/DDBJ whole genome shotgun (WGS) entry which is preliminary data.</text>
</comment>
<dbReference type="Proteomes" id="UP000028511">
    <property type="component" value="Unassembled WGS sequence"/>
</dbReference>
<protein>
    <recommendedName>
        <fullName evidence="2">Conjugal transfer protein</fullName>
    </recommendedName>
</protein>
<evidence type="ECO:0008006" key="2">
    <source>
        <dbReference type="Google" id="ProtNLM"/>
    </source>
</evidence>
<dbReference type="AlphaFoldDB" id="A0A077NIS2"/>
<organism evidence="1">
    <name type="scientific">Xenorhabdus bovienii str. puntauvense</name>
    <dbReference type="NCBI Taxonomy" id="1398201"/>
    <lineage>
        <taxon>Bacteria</taxon>
        <taxon>Pseudomonadati</taxon>
        <taxon>Pseudomonadota</taxon>
        <taxon>Gammaproteobacteria</taxon>
        <taxon>Enterobacterales</taxon>
        <taxon>Morganellaceae</taxon>
        <taxon>Xenorhabdus</taxon>
    </lineage>
</organism>
<reference evidence="1" key="1">
    <citation type="submission" date="2013-07" db="EMBL/GenBank/DDBJ databases">
        <title>Sub-species coevolution in mutualistic symbiosis.</title>
        <authorList>
            <person name="Murfin K."/>
            <person name="Klassen J."/>
            <person name="Lee M."/>
            <person name="Forst S."/>
            <person name="Stock P."/>
            <person name="Goodrich-Blair H."/>
        </authorList>
    </citation>
    <scope>NUCLEOTIDE SEQUENCE [LARGE SCALE GENOMIC DNA]</scope>
    <source>
        <strain evidence="1">Puntauvense</strain>
    </source>
</reference>
<dbReference type="EMBL" id="CBSW010000203">
    <property type="protein sequence ID" value="CDG97745.1"/>
    <property type="molecule type" value="Genomic_DNA"/>
</dbReference>
<evidence type="ECO:0000313" key="1">
    <source>
        <dbReference type="EMBL" id="CDG97745.1"/>
    </source>
</evidence>
<dbReference type="InterPro" id="IPR007973">
    <property type="entry name" value="Pilus_assembly_TraE"/>
</dbReference>
<dbReference type="Pfam" id="PF05309">
    <property type="entry name" value="TraE"/>
    <property type="match status" value="1"/>
</dbReference>
<gene>
    <name evidence="1" type="ORF">XBP1_2810015</name>
</gene>
<proteinExistence type="predicted"/>
<name>A0A077NIS2_XENBV</name>
<dbReference type="HOGENOM" id="CLU_1308524_0_0_6"/>
<accession>A0A077NIS2</accession>